<proteinExistence type="predicted"/>
<evidence type="ECO:0000313" key="3">
    <source>
        <dbReference type="EMBL" id="NYE40037.1"/>
    </source>
</evidence>
<protein>
    <submittedName>
        <fullName evidence="2">Uncharacterized protein</fullName>
    </submittedName>
</protein>
<dbReference type="Proteomes" id="UP000498980">
    <property type="component" value="Unassembled WGS sequence"/>
</dbReference>
<sequence length="100" mass="10597">MSDDWMPGPETAPGNTPEEPDPVAPPSFDPAAPTPLGVVRTPTGNAEVDARLERLADADHLTADGHTQVYEDVHRGLRDALTALDARPAPAPMAPHDDRS</sequence>
<dbReference type="EMBL" id="JACCCF010000001">
    <property type="protein sequence ID" value="NYE40037.1"/>
    <property type="molecule type" value="Genomic_DNA"/>
</dbReference>
<keyword evidence="4" id="KW-1185">Reference proteome</keyword>
<evidence type="ECO:0000313" key="5">
    <source>
        <dbReference type="Proteomes" id="UP000530403"/>
    </source>
</evidence>
<dbReference type="Proteomes" id="UP000530403">
    <property type="component" value="Unassembled WGS sequence"/>
</dbReference>
<gene>
    <name evidence="3" type="ORF">HEB29_001048</name>
    <name evidence="2" type="ORF">Sfulv_11090</name>
</gene>
<comment type="caution">
    <text evidence="2">The sequence shown here is derived from an EMBL/GenBank/DDBJ whole genome shotgun (WGS) entry which is preliminary data.</text>
</comment>
<name>A0A7J0C1M5_9ACTN</name>
<evidence type="ECO:0000256" key="1">
    <source>
        <dbReference type="SAM" id="MobiDB-lite"/>
    </source>
</evidence>
<organism evidence="2 4">
    <name type="scientific">Streptomyces fulvorobeus</name>
    <dbReference type="NCBI Taxonomy" id="284028"/>
    <lineage>
        <taxon>Bacteria</taxon>
        <taxon>Bacillati</taxon>
        <taxon>Actinomycetota</taxon>
        <taxon>Actinomycetes</taxon>
        <taxon>Kitasatosporales</taxon>
        <taxon>Streptomycetaceae</taxon>
        <taxon>Streptomyces</taxon>
    </lineage>
</organism>
<accession>A0A7J0C1M5</accession>
<dbReference type="RefSeq" id="WP_371874630.1">
    <property type="nucleotide sequence ID" value="NZ_BAAAUE010000006.1"/>
</dbReference>
<reference evidence="3 5" key="2">
    <citation type="submission" date="2020-07" db="EMBL/GenBank/DDBJ databases">
        <title>Sequencing the genomes of 1000 actinobacteria strains.</title>
        <authorList>
            <person name="Klenk H.-P."/>
        </authorList>
    </citation>
    <scope>NUCLEOTIDE SEQUENCE [LARGE SCALE GENOMIC DNA]</scope>
    <source>
        <strain evidence="3 5">DSM 41455</strain>
    </source>
</reference>
<reference evidence="2 4" key="1">
    <citation type="submission" date="2020-05" db="EMBL/GenBank/DDBJ databases">
        <title>Whole genome shotgun sequence of Streptomyces fulvorobeus NBRC 15897.</title>
        <authorList>
            <person name="Komaki H."/>
            <person name="Tamura T."/>
        </authorList>
    </citation>
    <scope>NUCLEOTIDE SEQUENCE [LARGE SCALE GENOMIC DNA]</scope>
    <source>
        <strain evidence="2 4">NBRC 15897</strain>
    </source>
</reference>
<dbReference type="EMBL" id="BLWC01000001">
    <property type="protein sequence ID" value="GFM96298.1"/>
    <property type="molecule type" value="Genomic_DNA"/>
</dbReference>
<evidence type="ECO:0000313" key="2">
    <source>
        <dbReference type="EMBL" id="GFM96298.1"/>
    </source>
</evidence>
<evidence type="ECO:0000313" key="4">
    <source>
        <dbReference type="Proteomes" id="UP000498980"/>
    </source>
</evidence>
<dbReference type="AlphaFoldDB" id="A0A7J0C1M5"/>
<feature type="region of interest" description="Disordered" evidence="1">
    <location>
        <begin position="1"/>
        <end position="45"/>
    </location>
</feature>